<feature type="non-terminal residue" evidence="11">
    <location>
        <position position="1"/>
    </location>
</feature>
<dbReference type="PANTHER" id="PTHR10027">
    <property type="entry name" value="CALCIUM-ACTIVATED POTASSIUM CHANNEL ALPHA CHAIN"/>
    <property type="match status" value="1"/>
</dbReference>
<keyword evidence="8" id="KW-0406">Ion transport</keyword>
<proteinExistence type="predicted"/>
<evidence type="ECO:0000256" key="9">
    <source>
        <dbReference type="ARBA" id="ARBA00023136"/>
    </source>
</evidence>
<evidence type="ECO:0000256" key="3">
    <source>
        <dbReference type="ARBA" id="ARBA00022538"/>
    </source>
</evidence>
<name>A0A8S1IQG1_9CHLO</name>
<evidence type="ECO:0000256" key="6">
    <source>
        <dbReference type="ARBA" id="ARBA00022958"/>
    </source>
</evidence>
<keyword evidence="7" id="KW-1133">Transmembrane helix</keyword>
<keyword evidence="4" id="KW-0812">Transmembrane</keyword>
<keyword evidence="5" id="KW-0631">Potassium channel</keyword>
<evidence type="ECO:0000256" key="7">
    <source>
        <dbReference type="ARBA" id="ARBA00022989"/>
    </source>
</evidence>
<keyword evidence="9" id="KW-0472">Membrane</keyword>
<organism evidence="11 12">
    <name type="scientific">Ostreobium quekettii</name>
    <dbReference type="NCBI Taxonomy" id="121088"/>
    <lineage>
        <taxon>Eukaryota</taxon>
        <taxon>Viridiplantae</taxon>
        <taxon>Chlorophyta</taxon>
        <taxon>core chlorophytes</taxon>
        <taxon>Ulvophyceae</taxon>
        <taxon>TCBD clade</taxon>
        <taxon>Bryopsidales</taxon>
        <taxon>Ostreobineae</taxon>
        <taxon>Ostreobiaceae</taxon>
        <taxon>Ostreobium</taxon>
    </lineage>
</organism>
<comment type="caution">
    <text evidence="11">The sequence shown here is derived from an EMBL/GenBank/DDBJ whole genome shotgun (WGS) entry which is preliminary data.</text>
</comment>
<comment type="subcellular location">
    <subcellularLocation>
        <location evidence="1">Membrane</location>
        <topology evidence="1">Multi-pass membrane protein</topology>
    </subcellularLocation>
</comment>
<accession>A0A8S1IQG1</accession>
<evidence type="ECO:0000256" key="8">
    <source>
        <dbReference type="ARBA" id="ARBA00023065"/>
    </source>
</evidence>
<evidence type="ECO:0000313" key="12">
    <source>
        <dbReference type="Proteomes" id="UP000708148"/>
    </source>
</evidence>
<gene>
    <name evidence="11" type="ORF">OSTQU699_LOCUS2782</name>
</gene>
<sequence length="207" mass="22107">GRSHSQDTLRLLNASGASAAMILPIGRTGAGAEVYQEARVDADVILTFKQLHAANPGLNICMDIQSASNLAFLMPHIEGGCDGGCGGLMSSPLFAAGMVCLSGFLDTLFCQAFYNSDIIRILRKILVGRDIADTVHVRVPDRAYHSALVQVPTPPGLAGRRFQSVFSQLLREGQVCVGIYRVGLNRGNQGPYVYTCPTKDAIVEVGQ</sequence>
<dbReference type="AlphaFoldDB" id="A0A8S1IQG1"/>
<evidence type="ECO:0000256" key="2">
    <source>
        <dbReference type="ARBA" id="ARBA00022448"/>
    </source>
</evidence>
<keyword evidence="2" id="KW-0813">Transport</keyword>
<evidence type="ECO:0000256" key="4">
    <source>
        <dbReference type="ARBA" id="ARBA00022692"/>
    </source>
</evidence>
<dbReference type="Proteomes" id="UP000708148">
    <property type="component" value="Unassembled WGS sequence"/>
</dbReference>
<dbReference type="InterPro" id="IPR047871">
    <property type="entry name" value="K_chnl_Slo-like"/>
</dbReference>
<dbReference type="GO" id="GO:0005267">
    <property type="term" value="F:potassium channel activity"/>
    <property type="evidence" value="ECO:0007669"/>
    <property type="project" value="UniProtKB-KW"/>
</dbReference>
<protein>
    <submittedName>
        <fullName evidence="11">Uncharacterized protein</fullName>
    </submittedName>
</protein>
<dbReference type="OrthoDB" id="10035564at2759"/>
<dbReference type="PANTHER" id="PTHR10027:SF10">
    <property type="entry name" value="SLOWPOKE 2, ISOFORM D"/>
    <property type="match status" value="1"/>
</dbReference>
<evidence type="ECO:0000256" key="10">
    <source>
        <dbReference type="ARBA" id="ARBA00023303"/>
    </source>
</evidence>
<keyword evidence="12" id="KW-1185">Reference proteome</keyword>
<evidence type="ECO:0000256" key="5">
    <source>
        <dbReference type="ARBA" id="ARBA00022826"/>
    </source>
</evidence>
<reference evidence="11" key="1">
    <citation type="submission" date="2020-12" db="EMBL/GenBank/DDBJ databases">
        <authorList>
            <person name="Iha C."/>
        </authorList>
    </citation>
    <scope>NUCLEOTIDE SEQUENCE</scope>
</reference>
<evidence type="ECO:0000256" key="1">
    <source>
        <dbReference type="ARBA" id="ARBA00004141"/>
    </source>
</evidence>
<dbReference type="EMBL" id="CAJHUC010000655">
    <property type="protein sequence ID" value="CAD7697422.1"/>
    <property type="molecule type" value="Genomic_DNA"/>
</dbReference>
<dbReference type="GO" id="GO:0016020">
    <property type="term" value="C:membrane"/>
    <property type="evidence" value="ECO:0007669"/>
    <property type="project" value="UniProtKB-SubCell"/>
</dbReference>
<evidence type="ECO:0000313" key="11">
    <source>
        <dbReference type="EMBL" id="CAD7697422.1"/>
    </source>
</evidence>
<keyword evidence="10" id="KW-0407">Ion channel</keyword>
<keyword evidence="3" id="KW-0633">Potassium transport</keyword>
<keyword evidence="6" id="KW-0630">Potassium</keyword>